<feature type="non-terminal residue" evidence="2">
    <location>
        <position position="1"/>
    </location>
</feature>
<evidence type="ECO:0000313" key="2">
    <source>
        <dbReference type="EMBL" id="EJK68641.1"/>
    </source>
</evidence>
<protein>
    <submittedName>
        <fullName evidence="2">Uncharacterized protein</fullName>
    </submittedName>
</protein>
<organism evidence="2 3">
    <name type="scientific">Thalassiosira oceanica</name>
    <name type="common">Marine diatom</name>
    <dbReference type="NCBI Taxonomy" id="159749"/>
    <lineage>
        <taxon>Eukaryota</taxon>
        <taxon>Sar</taxon>
        <taxon>Stramenopiles</taxon>
        <taxon>Ochrophyta</taxon>
        <taxon>Bacillariophyta</taxon>
        <taxon>Coscinodiscophyceae</taxon>
        <taxon>Thalassiosirophycidae</taxon>
        <taxon>Thalassiosirales</taxon>
        <taxon>Thalassiosiraceae</taxon>
        <taxon>Thalassiosira</taxon>
    </lineage>
</organism>
<feature type="compositionally biased region" description="Basic and acidic residues" evidence="1">
    <location>
        <begin position="325"/>
        <end position="338"/>
    </location>
</feature>
<feature type="region of interest" description="Disordered" evidence="1">
    <location>
        <begin position="189"/>
        <end position="386"/>
    </location>
</feature>
<dbReference type="eggNOG" id="ENOG502SH1I">
    <property type="taxonomic scope" value="Eukaryota"/>
</dbReference>
<feature type="compositionally biased region" description="Basic and acidic residues" evidence="1">
    <location>
        <begin position="20"/>
        <end position="30"/>
    </location>
</feature>
<evidence type="ECO:0000256" key="1">
    <source>
        <dbReference type="SAM" id="MobiDB-lite"/>
    </source>
</evidence>
<comment type="caution">
    <text evidence="2">The sequence shown here is derived from an EMBL/GenBank/DDBJ whole genome shotgun (WGS) entry which is preliminary data.</text>
</comment>
<gene>
    <name evidence="2" type="ORF">THAOC_10160</name>
</gene>
<feature type="compositionally biased region" description="Polar residues" evidence="1">
    <location>
        <begin position="256"/>
        <end position="267"/>
    </location>
</feature>
<feature type="region of interest" description="Disordered" evidence="1">
    <location>
        <begin position="1"/>
        <end position="64"/>
    </location>
</feature>
<proteinExistence type="predicted"/>
<dbReference type="Proteomes" id="UP000266841">
    <property type="component" value="Unassembled WGS sequence"/>
</dbReference>
<keyword evidence="3" id="KW-1185">Reference proteome</keyword>
<feature type="region of interest" description="Disordered" evidence="1">
    <location>
        <begin position="120"/>
        <end position="167"/>
    </location>
</feature>
<reference evidence="2 3" key="1">
    <citation type="journal article" date="2012" name="Genome Biol.">
        <title>Genome and low-iron response of an oceanic diatom adapted to chronic iron limitation.</title>
        <authorList>
            <person name="Lommer M."/>
            <person name="Specht M."/>
            <person name="Roy A.S."/>
            <person name="Kraemer L."/>
            <person name="Andreson R."/>
            <person name="Gutowska M.A."/>
            <person name="Wolf J."/>
            <person name="Bergner S.V."/>
            <person name="Schilhabel M.B."/>
            <person name="Klostermeier U.C."/>
            <person name="Beiko R.G."/>
            <person name="Rosenstiel P."/>
            <person name="Hippler M."/>
            <person name="Laroche J."/>
        </authorList>
    </citation>
    <scope>NUCLEOTIDE SEQUENCE [LARGE SCALE GENOMIC DNA]</scope>
    <source>
        <strain evidence="2 3">CCMP1005</strain>
    </source>
</reference>
<accession>K0T5R5</accession>
<feature type="compositionally biased region" description="Acidic residues" evidence="1">
    <location>
        <begin position="299"/>
        <end position="324"/>
    </location>
</feature>
<feature type="compositionally biased region" description="Basic and acidic residues" evidence="1">
    <location>
        <begin position="37"/>
        <end position="57"/>
    </location>
</feature>
<dbReference type="OrthoDB" id="47695at2759"/>
<dbReference type="EMBL" id="AGNL01011037">
    <property type="protein sequence ID" value="EJK68641.1"/>
    <property type="molecule type" value="Genomic_DNA"/>
</dbReference>
<evidence type="ECO:0000313" key="3">
    <source>
        <dbReference type="Proteomes" id="UP000266841"/>
    </source>
</evidence>
<feature type="region of interest" description="Disordered" evidence="1">
    <location>
        <begin position="512"/>
        <end position="531"/>
    </location>
</feature>
<feature type="compositionally biased region" description="Low complexity" evidence="1">
    <location>
        <begin position="230"/>
        <end position="249"/>
    </location>
</feature>
<name>K0T5R5_THAOC</name>
<feature type="compositionally biased region" description="Polar residues" evidence="1">
    <location>
        <begin position="203"/>
        <end position="213"/>
    </location>
</feature>
<feature type="compositionally biased region" description="Low complexity" evidence="1">
    <location>
        <begin position="143"/>
        <end position="161"/>
    </location>
</feature>
<dbReference type="AlphaFoldDB" id="K0T5R5"/>
<sequence length="531" mass="56270">DTVDRRHQTRGTRGTQALTERSDEQTDRGAVRGPPGARKERREAAKRSEQRNPDHGVPKSFCRVRHLLERGPATATSATAARPAAAARGHLAACPTPAAAAGQPVRAAAASADEPDECLAAAPAGREPVRGVSAAAKRRRDGAPAATSARGGRAAAAATAGIQPPGPRAYGAAESGLAVGHPAAAAAATTTTAYDQQPARATANVTSEQQPAAQSYDPLGVFGAPPQQPPQQQYQQQQQQYQQQHYQQPAAASPFQVPNQQPYNNYSLPPAAPAQTPQQKLSQEAAAFGLGGPSGETEASPDDSDEEGLNLIDVELDDSDDDAGGDGRGHSEHKKDGEYLGAKAVGKVDGPGLSSNGNGGSGRGAPAWDRNPDIAPPPPVPAGRRNSEYLSQQNTTLAGGKMSSPLPNPNLVVHAGYVLSRISFRTVLMRKWKQTFWVQYGPTQLLFFRSYADYQDWLNNPYHTLKAREFLSQAQSGLCQRSQEEFGDGVPGDADQKEAVWKECHVSSTSSWKGGWTMARPSPQRSLHGRT</sequence>